<proteinExistence type="predicted"/>
<sequence>MRVCMKVLLMVSMLLAGGCGGGSVNPQEQETKEGTVTLRTFNLVKKTDGQSDVEINVRHGSNETQIYSGIGIYGSADSSPLKLSHVELGQTLTFELIDANNQTSLKSVQKALTTAENQWIIAAGDQGKYHFAFFDKPSLPNVSEQKVAAYLIDAREIDEEENSQLAVDGKVMQANLESFSLSTPFELDAAATGLTLTLEDDVGSQFQCQLETGDKPLLVIVSADNKCRQFGF</sequence>
<dbReference type="PROSITE" id="PS51257">
    <property type="entry name" value="PROKAR_LIPOPROTEIN"/>
    <property type="match status" value="1"/>
</dbReference>
<keyword evidence="1" id="KW-0732">Signal</keyword>
<reference evidence="2 3" key="1">
    <citation type="submission" date="2017-10" db="EMBL/GenBank/DDBJ databases">
        <title>Nyctiphanis sp. nov., isolated from the stomach of the euphausiid Nyctiphanes simplex (Hansen, 1911) in the Gulf of California.</title>
        <authorList>
            <person name="Gomez-Gil B."/>
            <person name="Aguilar-Mendez M."/>
            <person name="Lopez-Cortes A."/>
            <person name="Gomez-Gutierrez J."/>
            <person name="Roque A."/>
            <person name="Lang E."/>
            <person name="Gonzalez-Castillo A."/>
        </authorList>
    </citation>
    <scope>NUCLEOTIDE SEQUENCE [LARGE SCALE GENOMIC DNA]</scope>
    <source>
        <strain evidence="2 3">CAIM 600</strain>
    </source>
</reference>
<dbReference type="AlphaFoldDB" id="A0A4Q0YMZ1"/>
<feature type="chain" id="PRO_5020564862" description="Lipoprotein" evidence="1">
    <location>
        <begin position="17"/>
        <end position="232"/>
    </location>
</feature>
<evidence type="ECO:0000313" key="2">
    <source>
        <dbReference type="EMBL" id="RXJ72277.1"/>
    </source>
</evidence>
<evidence type="ECO:0000313" key="3">
    <source>
        <dbReference type="Proteomes" id="UP000290287"/>
    </source>
</evidence>
<organism evidence="2 3">
    <name type="scientific">Veronia nyctiphanis</name>
    <dbReference type="NCBI Taxonomy" id="1278244"/>
    <lineage>
        <taxon>Bacteria</taxon>
        <taxon>Pseudomonadati</taxon>
        <taxon>Pseudomonadota</taxon>
        <taxon>Gammaproteobacteria</taxon>
        <taxon>Vibrionales</taxon>
        <taxon>Vibrionaceae</taxon>
        <taxon>Veronia</taxon>
    </lineage>
</organism>
<dbReference type="Proteomes" id="UP000290287">
    <property type="component" value="Unassembled WGS sequence"/>
</dbReference>
<comment type="caution">
    <text evidence="2">The sequence shown here is derived from an EMBL/GenBank/DDBJ whole genome shotgun (WGS) entry which is preliminary data.</text>
</comment>
<feature type="signal peptide" evidence="1">
    <location>
        <begin position="1"/>
        <end position="16"/>
    </location>
</feature>
<name>A0A4Q0YMZ1_9GAMM</name>
<evidence type="ECO:0000256" key="1">
    <source>
        <dbReference type="SAM" id="SignalP"/>
    </source>
</evidence>
<evidence type="ECO:0008006" key="4">
    <source>
        <dbReference type="Google" id="ProtNLM"/>
    </source>
</evidence>
<accession>A0A4Q0YMZ1</accession>
<dbReference type="EMBL" id="PEIB01000024">
    <property type="protein sequence ID" value="RXJ72277.1"/>
    <property type="molecule type" value="Genomic_DNA"/>
</dbReference>
<keyword evidence="3" id="KW-1185">Reference proteome</keyword>
<gene>
    <name evidence="2" type="ORF">CS022_17175</name>
</gene>
<protein>
    <recommendedName>
        <fullName evidence="4">Lipoprotein</fullName>
    </recommendedName>
</protein>